<evidence type="ECO:0000313" key="16">
    <source>
        <dbReference type="Proteomes" id="UP001295463"/>
    </source>
</evidence>
<name>A0ABM9D877_9BACT</name>
<accession>A0ABM9D877</accession>
<sequence length="205" mass="23872">MTQDTSDPIPISALEHYAYCPRQCALIHVEQVWSENLYTMRGRDVHERVHDESSHEISGVRQERGLPLWCRKLNLTGKGDLVEFNGDVPYPVEYKSGRRRRGTPETLQLCAQALCLEEMFGVPVERGAIFWHASRERREILFTDTMREQVKRVTHEVREMLEQRITPPPVNDQRCEHCSLRESCLPDVVADKRRSSKAARELFEI</sequence>
<evidence type="ECO:0000256" key="6">
    <source>
        <dbReference type="ARBA" id="ARBA00022723"/>
    </source>
</evidence>
<dbReference type="Proteomes" id="UP001295463">
    <property type="component" value="Chromosome"/>
</dbReference>
<evidence type="ECO:0000256" key="8">
    <source>
        <dbReference type="ARBA" id="ARBA00022839"/>
    </source>
</evidence>
<keyword evidence="12 13" id="KW-0464">Manganese</keyword>
<dbReference type="InterPro" id="IPR051827">
    <property type="entry name" value="Cas4_exonuclease"/>
</dbReference>
<dbReference type="PANTHER" id="PTHR36531:SF6">
    <property type="entry name" value="DNA REPLICATION ATP-DEPENDENT HELICASE_NUCLEASE DNA2"/>
    <property type="match status" value="1"/>
</dbReference>
<keyword evidence="11 13" id="KW-0051">Antiviral defense</keyword>
<dbReference type="EMBL" id="OW150024">
    <property type="protein sequence ID" value="CAH2030727.1"/>
    <property type="molecule type" value="Genomic_DNA"/>
</dbReference>
<evidence type="ECO:0000313" key="15">
    <source>
        <dbReference type="EMBL" id="CAH2030727.1"/>
    </source>
</evidence>
<feature type="domain" description="DUF83" evidence="14">
    <location>
        <begin position="12"/>
        <end position="185"/>
    </location>
</feature>
<evidence type="ECO:0000256" key="7">
    <source>
        <dbReference type="ARBA" id="ARBA00022801"/>
    </source>
</evidence>
<evidence type="ECO:0000256" key="3">
    <source>
        <dbReference type="ARBA" id="ARBA00012768"/>
    </source>
</evidence>
<dbReference type="InterPro" id="IPR011604">
    <property type="entry name" value="PDDEXK-like_dom_sf"/>
</dbReference>
<keyword evidence="9 13" id="KW-0408">Iron</keyword>
<evidence type="ECO:0000256" key="9">
    <source>
        <dbReference type="ARBA" id="ARBA00023004"/>
    </source>
</evidence>
<dbReference type="InterPro" id="IPR022765">
    <property type="entry name" value="Dna2/Cas4_DUF83"/>
</dbReference>
<evidence type="ECO:0000256" key="1">
    <source>
        <dbReference type="ARBA" id="ARBA00001966"/>
    </source>
</evidence>
<evidence type="ECO:0000256" key="11">
    <source>
        <dbReference type="ARBA" id="ARBA00023118"/>
    </source>
</evidence>
<keyword evidence="6 13" id="KW-0479">Metal-binding</keyword>
<comment type="cofactor">
    <cofactor evidence="1">
        <name>[4Fe-4S] cluster</name>
        <dbReference type="ChEBI" id="CHEBI:49883"/>
    </cofactor>
</comment>
<dbReference type="NCBIfam" id="TIGR00372">
    <property type="entry name" value="cas4"/>
    <property type="match status" value="1"/>
</dbReference>
<dbReference type="Gene3D" id="3.90.320.10">
    <property type="match status" value="1"/>
</dbReference>
<evidence type="ECO:0000256" key="13">
    <source>
        <dbReference type="RuleBase" id="RU365022"/>
    </source>
</evidence>
<dbReference type="RefSeq" id="WP_305731640.1">
    <property type="nucleotide sequence ID" value="NZ_OW150024.1"/>
</dbReference>
<dbReference type="GO" id="GO:0004527">
    <property type="term" value="F:exonuclease activity"/>
    <property type="evidence" value="ECO:0007669"/>
    <property type="project" value="UniProtKB-KW"/>
</dbReference>
<dbReference type="PANTHER" id="PTHR36531">
    <property type="entry name" value="CRISPR-ASSOCIATED EXONUCLEASE CAS4"/>
    <property type="match status" value="1"/>
</dbReference>
<comment type="cofactor">
    <cofactor evidence="13">
        <name>iron-sulfur cluster</name>
        <dbReference type="ChEBI" id="CHEBI:30408"/>
    </cofactor>
</comment>
<evidence type="ECO:0000259" key="14">
    <source>
        <dbReference type="Pfam" id="PF01930"/>
    </source>
</evidence>
<proteinExistence type="inferred from homology"/>
<keyword evidence="5 13" id="KW-0540">Nuclease</keyword>
<keyword evidence="10 13" id="KW-0411">Iron-sulfur</keyword>
<keyword evidence="8 13" id="KW-0269">Exonuclease</keyword>
<organism evidence="15 16">
    <name type="scientific">Trichlorobacter ammonificans</name>
    <dbReference type="NCBI Taxonomy" id="2916410"/>
    <lineage>
        <taxon>Bacteria</taxon>
        <taxon>Pseudomonadati</taxon>
        <taxon>Thermodesulfobacteriota</taxon>
        <taxon>Desulfuromonadia</taxon>
        <taxon>Geobacterales</taxon>
        <taxon>Geobacteraceae</taxon>
        <taxon>Trichlorobacter</taxon>
    </lineage>
</organism>
<gene>
    <name evidence="15" type="ORF">GEAMG1_0914</name>
</gene>
<evidence type="ECO:0000256" key="2">
    <source>
        <dbReference type="ARBA" id="ARBA00009189"/>
    </source>
</evidence>
<evidence type="ECO:0000256" key="5">
    <source>
        <dbReference type="ARBA" id="ARBA00022722"/>
    </source>
</evidence>
<keyword evidence="7 13" id="KW-0378">Hydrolase</keyword>
<comment type="cofactor">
    <cofactor evidence="13">
        <name>Mg(2+)</name>
        <dbReference type="ChEBI" id="CHEBI:18420"/>
    </cofactor>
    <cofactor evidence="13">
        <name>Mn(2+)</name>
        <dbReference type="ChEBI" id="CHEBI:29035"/>
    </cofactor>
    <text evidence="13">Mg(2+) or Mn(2+) required for ssDNA cleavage activity.</text>
</comment>
<reference evidence="15 16" key="1">
    <citation type="submission" date="2022-03" db="EMBL/GenBank/DDBJ databases">
        <authorList>
            <person name="Koch H."/>
        </authorList>
    </citation>
    <scope>NUCLEOTIDE SEQUENCE [LARGE SCALE GENOMIC DNA]</scope>
    <source>
        <strain evidence="15 16">G1</strain>
    </source>
</reference>
<dbReference type="InterPro" id="IPR013343">
    <property type="entry name" value="CRISPR-assoc_prot_Cas4"/>
</dbReference>
<comment type="similarity">
    <text evidence="2 13">Belongs to the CRISPR-associated exonuclease Cas4 family.</text>
</comment>
<keyword evidence="16" id="KW-1185">Reference proteome</keyword>
<evidence type="ECO:0000256" key="12">
    <source>
        <dbReference type="ARBA" id="ARBA00023211"/>
    </source>
</evidence>
<evidence type="ECO:0000256" key="10">
    <source>
        <dbReference type="ARBA" id="ARBA00023014"/>
    </source>
</evidence>
<dbReference type="EC" id="3.1.12.1" evidence="3 13"/>
<protein>
    <recommendedName>
        <fullName evidence="4 13">CRISPR-associated exonuclease Cas4</fullName>
        <ecNumber evidence="3 13">3.1.12.1</ecNumber>
    </recommendedName>
</protein>
<dbReference type="Pfam" id="PF01930">
    <property type="entry name" value="Cas_Cas4"/>
    <property type="match status" value="1"/>
</dbReference>
<comment type="function">
    <text evidence="13">CRISPR (clustered regularly interspaced short palindromic repeat) is an adaptive immune system that provides protection against mobile genetic elements (viruses, transposable elements and conjugative plasmids). CRISPR clusters contain sequences complementary to antecedent mobile elements and target invading nucleic acids. CRISPR clusters are transcribed and processed into CRISPR RNA (crRNA).</text>
</comment>
<evidence type="ECO:0000256" key="4">
    <source>
        <dbReference type="ARBA" id="ARBA00020049"/>
    </source>
</evidence>